<organism evidence="1 2">
    <name type="scientific">Ancylostoma duodenale</name>
    <dbReference type="NCBI Taxonomy" id="51022"/>
    <lineage>
        <taxon>Eukaryota</taxon>
        <taxon>Metazoa</taxon>
        <taxon>Ecdysozoa</taxon>
        <taxon>Nematoda</taxon>
        <taxon>Chromadorea</taxon>
        <taxon>Rhabditida</taxon>
        <taxon>Rhabditina</taxon>
        <taxon>Rhabditomorpha</taxon>
        <taxon>Strongyloidea</taxon>
        <taxon>Ancylostomatidae</taxon>
        <taxon>Ancylostomatinae</taxon>
        <taxon>Ancylostoma</taxon>
    </lineage>
</organism>
<proteinExistence type="predicted"/>
<sequence length="127" mass="15185">MSHWTIWKYKAFDSCEEGVVLRQDSLPTGEIFALSYSWTYNMDLVGDKEYELGIDHSTVLQWEQYFRDLCREYFLRNRSVLGGIGHVVEIDETCVTKRKYNGGRWVQRHQWLFGGYEKRKEDLSLFK</sequence>
<evidence type="ECO:0000313" key="1">
    <source>
        <dbReference type="EMBL" id="KIH59348.1"/>
    </source>
</evidence>
<dbReference type="Proteomes" id="UP000054047">
    <property type="component" value="Unassembled WGS sequence"/>
</dbReference>
<evidence type="ECO:0008006" key="3">
    <source>
        <dbReference type="Google" id="ProtNLM"/>
    </source>
</evidence>
<evidence type="ECO:0000313" key="2">
    <source>
        <dbReference type="Proteomes" id="UP000054047"/>
    </source>
</evidence>
<dbReference type="AlphaFoldDB" id="A0A0C2CRC6"/>
<protein>
    <recommendedName>
        <fullName evidence="3">ISXO2-like transposase domain-containing protein</fullName>
    </recommendedName>
</protein>
<reference evidence="1 2" key="1">
    <citation type="submission" date="2013-12" db="EMBL/GenBank/DDBJ databases">
        <title>Draft genome of the parsitic nematode Ancylostoma duodenale.</title>
        <authorList>
            <person name="Mitreva M."/>
        </authorList>
    </citation>
    <scope>NUCLEOTIDE SEQUENCE [LARGE SCALE GENOMIC DNA]</scope>
    <source>
        <strain evidence="1 2">Zhejiang</strain>
    </source>
</reference>
<dbReference type="OrthoDB" id="5809873at2759"/>
<keyword evidence="2" id="KW-1185">Reference proteome</keyword>
<gene>
    <name evidence="1" type="ORF">ANCDUO_10422</name>
</gene>
<dbReference type="EMBL" id="KN732063">
    <property type="protein sequence ID" value="KIH59348.1"/>
    <property type="molecule type" value="Genomic_DNA"/>
</dbReference>
<name>A0A0C2CRC6_9BILA</name>
<accession>A0A0C2CRC6</accession>